<gene>
    <name evidence="2" type="ORF">METZ01_LOCUS426446</name>
</gene>
<reference evidence="2" key="1">
    <citation type="submission" date="2018-05" db="EMBL/GenBank/DDBJ databases">
        <authorList>
            <person name="Lanie J.A."/>
            <person name="Ng W.-L."/>
            <person name="Kazmierczak K.M."/>
            <person name="Andrzejewski T.M."/>
            <person name="Davidsen T.M."/>
            <person name="Wayne K.J."/>
            <person name="Tettelin H."/>
            <person name="Glass J.I."/>
            <person name="Rusch D."/>
            <person name="Podicherti R."/>
            <person name="Tsui H.-C.T."/>
            <person name="Winkler M.E."/>
        </authorList>
    </citation>
    <scope>NUCLEOTIDE SEQUENCE</scope>
</reference>
<evidence type="ECO:0000259" key="1">
    <source>
        <dbReference type="Pfam" id="PF03781"/>
    </source>
</evidence>
<dbReference type="InterPro" id="IPR005532">
    <property type="entry name" value="SUMF_dom"/>
</dbReference>
<dbReference type="SUPFAM" id="SSF56436">
    <property type="entry name" value="C-type lectin-like"/>
    <property type="match status" value="1"/>
</dbReference>
<organism evidence="2">
    <name type="scientific">marine metagenome</name>
    <dbReference type="NCBI Taxonomy" id="408172"/>
    <lineage>
        <taxon>unclassified sequences</taxon>
        <taxon>metagenomes</taxon>
        <taxon>ecological metagenomes</taxon>
    </lineage>
</organism>
<evidence type="ECO:0000313" key="2">
    <source>
        <dbReference type="EMBL" id="SVD73592.1"/>
    </source>
</evidence>
<dbReference type="AlphaFoldDB" id="A0A382XR41"/>
<dbReference type="Pfam" id="PF03781">
    <property type="entry name" value="FGE-sulfatase"/>
    <property type="match status" value="1"/>
</dbReference>
<feature type="domain" description="Sulfatase-modifying factor enzyme-like" evidence="1">
    <location>
        <begin position="4"/>
        <end position="99"/>
    </location>
</feature>
<dbReference type="EMBL" id="UINC01169850">
    <property type="protein sequence ID" value="SVD73592.1"/>
    <property type="molecule type" value="Genomic_DNA"/>
</dbReference>
<dbReference type="InterPro" id="IPR042095">
    <property type="entry name" value="SUMF_sf"/>
</dbReference>
<dbReference type="InterPro" id="IPR016187">
    <property type="entry name" value="CTDL_fold"/>
</dbReference>
<name>A0A382XR41_9ZZZZ</name>
<proteinExistence type="predicted"/>
<sequence length="145" mass="15526">MGISPSSHVTWFQAKRACENSEKQLCNYPAAWVPACMGEPPAAFPYGATFIQGHCNDGWNEAGGALTTGDKPSCHGRGFASDIYDMSGNLWEWTSSCGSTSQCWQSGGGFSEVNADLLSCEDGHLLVGVLEASQFAGFRCCWTPQ</sequence>
<accession>A0A382XR41</accession>
<dbReference type="Gene3D" id="3.90.1580.10">
    <property type="entry name" value="paralog of FGE (formylglycine-generating enzyme)"/>
    <property type="match status" value="1"/>
</dbReference>
<protein>
    <recommendedName>
        <fullName evidence="1">Sulfatase-modifying factor enzyme-like domain-containing protein</fullName>
    </recommendedName>
</protein>